<protein>
    <recommendedName>
        <fullName evidence="6">Small VCP/p97-interacting protein</fullName>
    </recommendedName>
</protein>
<dbReference type="GO" id="GO:0005789">
    <property type="term" value="C:endoplasmic reticulum membrane"/>
    <property type="evidence" value="ECO:0007669"/>
    <property type="project" value="TreeGrafter"/>
</dbReference>
<evidence type="ECO:0000313" key="5">
    <source>
        <dbReference type="EMBL" id="KGB33924.1"/>
    </source>
</evidence>
<dbReference type="GO" id="GO:1904153">
    <property type="term" value="P:negative regulation of retrograde protein transport, ER to cytosol"/>
    <property type="evidence" value="ECO:0007669"/>
    <property type="project" value="TreeGrafter"/>
</dbReference>
<evidence type="ECO:0000256" key="3">
    <source>
        <dbReference type="ARBA" id="ARBA00023288"/>
    </source>
</evidence>
<evidence type="ECO:0000256" key="1">
    <source>
        <dbReference type="ARBA" id="ARBA00022707"/>
    </source>
</evidence>
<dbReference type="PANTHER" id="PTHR35269:SF1">
    <property type="entry name" value="SMALL VCP_P97-INTERACTING PROTEIN"/>
    <property type="match status" value="1"/>
</dbReference>
<evidence type="ECO:0008006" key="6">
    <source>
        <dbReference type="Google" id="ProtNLM"/>
    </source>
</evidence>
<accession>A0A094ZLT7</accession>
<dbReference type="InterPro" id="IPR031632">
    <property type="entry name" value="SVIP"/>
</dbReference>
<dbReference type="Pfam" id="PF15811">
    <property type="entry name" value="SVIP"/>
    <property type="match status" value="1"/>
</dbReference>
<sequence length="108" mass="12693">MTLRFKYIDLDLCERLFCCFRSSDVDDNDNSQIRYESYSERGGGGGPVDLETRRRLQVQAIERRLAESESRGIGDLAKVRRKQERIEELEKKQYSDKPSDNTLRWNVS</sequence>
<gene>
    <name evidence="5" type="ORF">MS3_02109</name>
</gene>
<dbReference type="GO" id="GO:0010508">
    <property type="term" value="P:positive regulation of autophagy"/>
    <property type="evidence" value="ECO:0007669"/>
    <property type="project" value="TreeGrafter"/>
</dbReference>
<feature type="compositionally biased region" description="Basic and acidic residues" evidence="4">
    <location>
        <begin position="89"/>
        <end position="99"/>
    </location>
</feature>
<name>A0A094ZLT7_SCHHA</name>
<dbReference type="GO" id="GO:1904240">
    <property type="term" value="P:negative regulation of VCP-NPL4-UFD1 AAA ATPase complex assembly"/>
    <property type="evidence" value="ECO:0007669"/>
    <property type="project" value="TreeGrafter"/>
</dbReference>
<dbReference type="EMBL" id="KL250577">
    <property type="protein sequence ID" value="KGB33924.1"/>
    <property type="molecule type" value="Genomic_DNA"/>
</dbReference>
<dbReference type="InterPro" id="IPR055366">
    <property type="entry name" value="SVIP_metazoa"/>
</dbReference>
<keyword evidence="1" id="KW-0519">Myristate</keyword>
<dbReference type="STRING" id="6185.A0A094ZLT7"/>
<evidence type="ECO:0000256" key="2">
    <source>
        <dbReference type="ARBA" id="ARBA00023139"/>
    </source>
</evidence>
<dbReference type="AlphaFoldDB" id="A0A094ZLT7"/>
<dbReference type="PANTHER" id="PTHR35269">
    <property type="entry name" value="SMALL VCP/P97-INTERACTING PROTEIN"/>
    <property type="match status" value="1"/>
</dbReference>
<organism evidence="5">
    <name type="scientific">Schistosoma haematobium</name>
    <name type="common">Blood fluke</name>
    <dbReference type="NCBI Taxonomy" id="6185"/>
    <lineage>
        <taxon>Eukaryota</taxon>
        <taxon>Metazoa</taxon>
        <taxon>Spiralia</taxon>
        <taxon>Lophotrochozoa</taxon>
        <taxon>Platyhelminthes</taxon>
        <taxon>Trematoda</taxon>
        <taxon>Digenea</taxon>
        <taxon>Strigeidida</taxon>
        <taxon>Schistosomatoidea</taxon>
        <taxon>Schistosomatidae</taxon>
        <taxon>Schistosoma</taxon>
    </lineage>
</organism>
<evidence type="ECO:0000256" key="4">
    <source>
        <dbReference type="SAM" id="MobiDB-lite"/>
    </source>
</evidence>
<feature type="region of interest" description="Disordered" evidence="4">
    <location>
        <begin position="89"/>
        <end position="108"/>
    </location>
</feature>
<dbReference type="GO" id="GO:1904293">
    <property type="term" value="P:negative regulation of ERAD pathway"/>
    <property type="evidence" value="ECO:0007669"/>
    <property type="project" value="TreeGrafter"/>
</dbReference>
<keyword evidence="2" id="KW-0564">Palmitate</keyword>
<keyword evidence="3" id="KW-0449">Lipoprotein</keyword>
<proteinExistence type="predicted"/>
<reference evidence="5" key="1">
    <citation type="journal article" date="2012" name="Nat. Genet.">
        <title>Whole-genome sequence of Schistosoma haematobium.</title>
        <authorList>
            <person name="Young N.D."/>
            <person name="Jex A.R."/>
            <person name="Li B."/>
            <person name="Liu S."/>
            <person name="Yang L."/>
            <person name="Xiong Z."/>
            <person name="Li Y."/>
            <person name="Cantacessi C."/>
            <person name="Hall R.S."/>
            <person name="Xu X."/>
            <person name="Chen F."/>
            <person name="Wu X."/>
            <person name="Zerlotini A."/>
            <person name="Oliveira G."/>
            <person name="Hofmann A."/>
            <person name="Zhang G."/>
            <person name="Fang X."/>
            <person name="Kang Y."/>
            <person name="Campbell B.E."/>
            <person name="Loukas A."/>
            <person name="Ranganathan S."/>
            <person name="Rollinson D."/>
            <person name="Rinaldi G."/>
            <person name="Brindley P.J."/>
            <person name="Yang H."/>
            <person name="Wang J."/>
            <person name="Wang J."/>
            <person name="Gasser R.B."/>
        </authorList>
    </citation>
    <scope>NUCLEOTIDE SEQUENCE [LARGE SCALE GENOMIC DNA]</scope>
</reference>